<dbReference type="SUPFAM" id="SSF53335">
    <property type="entry name" value="S-adenosyl-L-methionine-dependent methyltransferases"/>
    <property type="match status" value="1"/>
</dbReference>
<gene>
    <name evidence="1" type="ORF">NUH88_11075</name>
</gene>
<keyword evidence="2" id="KW-1185">Reference proteome</keyword>
<proteinExistence type="predicted"/>
<dbReference type="KEGG" id="naci:NUH88_11075"/>
<dbReference type="Gene3D" id="3.40.50.150">
    <property type="entry name" value="Vaccinia Virus protein VP39"/>
    <property type="match status" value="1"/>
</dbReference>
<dbReference type="GO" id="GO:0032259">
    <property type="term" value="P:methylation"/>
    <property type="evidence" value="ECO:0007669"/>
    <property type="project" value="UniProtKB-KW"/>
</dbReference>
<name>A0A9J7ALX5_9PROT</name>
<accession>A0A9J7ALX5</accession>
<keyword evidence="1" id="KW-0489">Methyltransferase</keyword>
<dbReference type="InterPro" id="IPR029063">
    <property type="entry name" value="SAM-dependent_MTases_sf"/>
</dbReference>
<evidence type="ECO:0000313" key="2">
    <source>
        <dbReference type="Proteomes" id="UP001060336"/>
    </source>
</evidence>
<organism evidence="1 2">
    <name type="scientific">Nisaea acidiphila</name>
    <dbReference type="NCBI Taxonomy" id="1862145"/>
    <lineage>
        <taxon>Bacteria</taxon>
        <taxon>Pseudomonadati</taxon>
        <taxon>Pseudomonadota</taxon>
        <taxon>Alphaproteobacteria</taxon>
        <taxon>Rhodospirillales</taxon>
        <taxon>Thalassobaculaceae</taxon>
        <taxon>Nisaea</taxon>
    </lineage>
</organism>
<dbReference type="GO" id="GO:0008168">
    <property type="term" value="F:methyltransferase activity"/>
    <property type="evidence" value="ECO:0007669"/>
    <property type="project" value="UniProtKB-KW"/>
</dbReference>
<sequence length="259" mass="28560">MGYFMPYRYAAEVPNSGSRYEWVEERFRGGALPHMMATLTEIESYREALLAIGSSPPPEPRWAQDWFPALDAAAAYVFVRTRRPARILEIGSGHSTRFLARAVRDGGLATEITCIDPAPRADLSGTGVRFLNQTIQQTAMADLPELGPGDILFLDSSHLVLPGSDVDLVLNHLLPTLPAGLLVHIHDIVLPDPYPEAWAWRTYNEQQLVAALLSGGGFEALFSSHFARSRLLGKADCPDLGWLPLPDGALETSLWLEKR</sequence>
<dbReference type="Pfam" id="PF13578">
    <property type="entry name" value="Methyltransf_24"/>
    <property type="match status" value="1"/>
</dbReference>
<reference evidence="1" key="1">
    <citation type="submission" date="2022-08" db="EMBL/GenBank/DDBJ databases">
        <title>Nisaea acidiphila sp. nov., isolated from a marine algal debris and emended description of the genus Nisaea Urios et al. 2008.</title>
        <authorList>
            <person name="Kwon K."/>
        </authorList>
    </citation>
    <scope>NUCLEOTIDE SEQUENCE</scope>
    <source>
        <strain evidence="1">MEBiC11861</strain>
    </source>
</reference>
<dbReference type="RefSeq" id="WP_257766471.1">
    <property type="nucleotide sequence ID" value="NZ_CP102480.1"/>
</dbReference>
<keyword evidence="1" id="KW-0808">Transferase</keyword>
<protein>
    <submittedName>
        <fullName evidence="1">Class I SAM-dependent methyltransferase</fullName>
    </submittedName>
</protein>
<dbReference type="EMBL" id="CP102480">
    <property type="protein sequence ID" value="UUX47962.1"/>
    <property type="molecule type" value="Genomic_DNA"/>
</dbReference>
<evidence type="ECO:0000313" key="1">
    <source>
        <dbReference type="EMBL" id="UUX47962.1"/>
    </source>
</evidence>
<dbReference type="Proteomes" id="UP001060336">
    <property type="component" value="Chromosome"/>
</dbReference>
<dbReference type="AlphaFoldDB" id="A0A9J7ALX5"/>